<gene>
    <name evidence="2" type="ORF">FB461_1386</name>
</gene>
<evidence type="ECO:0000313" key="2">
    <source>
        <dbReference type="EMBL" id="TQL64860.1"/>
    </source>
</evidence>
<dbReference type="GO" id="GO:0003677">
    <property type="term" value="F:DNA binding"/>
    <property type="evidence" value="ECO:0007669"/>
    <property type="project" value="InterPro"/>
</dbReference>
<evidence type="ECO:0008006" key="4">
    <source>
        <dbReference type="Google" id="ProtNLM"/>
    </source>
</evidence>
<dbReference type="Pfam" id="PF02452">
    <property type="entry name" value="PemK_toxin"/>
    <property type="match status" value="1"/>
</dbReference>
<organism evidence="2 3">
    <name type="scientific">Rarobacter faecitabidus</name>
    <dbReference type="NCBI Taxonomy" id="13243"/>
    <lineage>
        <taxon>Bacteria</taxon>
        <taxon>Bacillati</taxon>
        <taxon>Actinomycetota</taxon>
        <taxon>Actinomycetes</taxon>
        <taxon>Micrococcales</taxon>
        <taxon>Rarobacteraceae</taxon>
        <taxon>Rarobacter</taxon>
    </lineage>
</organism>
<protein>
    <recommendedName>
        <fullName evidence="4">PemK-like, MazF-like toxin of type II toxin-antitoxin system</fullName>
    </recommendedName>
</protein>
<feature type="transmembrane region" description="Helical" evidence="1">
    <location>
        <begin position="91"/>
        <end position="111"/>
    </location>
</feature>
<proteinExistence type="predicted"/>
<feature type="transmembrane region" description="Helical" evidence="1">
    <location>
        <begin position="32"/>
        <end position="55"/>
    </location>
</feature>
<dbReference type="InterPro" id="IPR003477">
    <property type="entry name" value="PemK-like"/>
</dbReference>
<feature type="transmembrane region" description="Helical" evidence="1">
    <location>
        <begin position="61"/>
        <end position="79"/>
    </location>
</feature>
<sequence>MPSSWGIALAIPRSSQVSTIVAMLSGSKFDKACLAAIYFAAVMATCCYAAASLAIGTDQSLFIAMGWLFTAALATWLLWLRAVTWSARSVVPLAATTVILLALLGVARKLIGTASGYATVESLLGREPETLIGFTIAGAIFGLVVVSTRPGGRQPRAGQFWMAEVPFEDGTGAKDRPCLIVGGSTRRLRVLYVTSQDKSARPGQFMYLPSQNWSGAVGRKQSWIRVAQPDGSSPLITVHRRAFRRSLGRVDRTTARMIRERLRSEAR</sequence>
<keyword evidence="1" id="KW-1133">Transmembrane helix</keyword>
<feature type="transmembrane region" description="Helical" evidence="1">
    <location>
        <begin position="131"/>
        <end position="148"/>
    </location>
</feature>
<comment type="caution">
    <text evidence="2">The sequence shown here is derived from an EMBL/GenBank/DDBJ whole genome shotgun (WGS) entry which is preliminary data.</text>
</comment>
<dbReference type="Proteomes" id="UP000315389">
    <property type="component" value="Unassembled WGS sequence"/>
</dbReference>
<dbReference type="SUPFAM" id="SSF50118">
    <property type="entry name" value="Cell growth inhibitor/plasmid maintenance toxic component"/>
    <property type="match status" value="1"/>
</dbReference>
<dbReference type="AlphaFoldDB" id="A0A542ZXC4"/>
<evidence type="ECO:0000256" key="1">
    <source>
        <dbReference type="SAM" id="Phobius"/>
    </source>
</evidence>
<dbReference type="EMBL" id="VFOS01000001">
    <property type="protein sequence ID" value="TQL64860.1"/>
    <property type="molecule type" value="Genomic_DNA"/>
</dbReference>
<keyword evidence="1" id="KW-0812">Transmembrane</keyword>
<name>A0A542ZXC4_RARFA</name>
<keyword evidence="3" id="KW-1185">Reference proteome</keyword>
<accession>A0A542ZXC4</accession>
<evidence type="ECO:0000313" key="3">
    <source>
        <dbReference type="Proteomes" id="UP000315389"/>
    </source>
</evidence>
<reference evidence="2 3" key="1">
    <citation type="submission" date="2019-06" db="EMBL/GenBank/DDBJ databases">
        <title>Sequencing the genomes of 1000 actinobacteria strains.</title>
        <authorList>
            <person name="Klenk H.-P."/>
        </authorList>
    </citation>
    <scope>NUCLEOTIDE SEQUENCE [LARGE SCALE GENOMIC DNA]</scope>
    <source>
        <strain evidence="2 3">DSM 4813</strain>
    </source>
</reference>
<keyword evidence="1" id="KW-0472">Membrane</keyword>